<dbReference type="Proteomes" id="UP000504617">
    <property type="component" value="Unplaced"/>
</dbReference>
<sequence length="230" mass="26211">MEMHQCWDSQWQEFLKNVAGLPIPPPPLENNGTDSQASSGRDKEDPQQKSSGEARRESVLQGDPNISGKACWMGREKLNSSVKVKVEEEEVNLESQAPQPFSSQDAEEPQKMSSKRKNPSSTEARRKRHRKAVDLNLKMKIIKAYEAGKKMHKIAKEEGLACSTICATVKDRERIREALKGAIGMNTNITIIQKRHTPEMEPLLILWIRDRIQKRLAFSFRLRHAAFSQH</sequence>
<protein>
    <submittedName>
        <fullName evidence="3">Uncharacterized protein LOC106548070</fullName>
    </submittedName>
</protein>
<keyword evidence="2" id="KW-1185">Reference proteome</keyword>
<dbReference type="GeneID" id="106548070"/>
<organism evidence="2 3">
    <name type="scientific">Thamnophis sirtalis</name>
    <dbReference type="NCBI Taxonomy" id="35019"/>
    <lineage>
        <taxon>Eukaryota</taxon>
        <taxon>Metazoa</taxon>
        <taxon>Chordata</taxon>
        <taxon>Craniata</taxon>
        <taxon>Vertebrata</taxon>
        <taxon>Euteleostomi</taxon>
        <taxon>Lepidosauria</taxon>
        <taxon>Squamata</taxon>
        <taxon>Bifurcata</taxon>
        <taxon>Unidentata</taxon>
        <taxon>Episquamata</taxon>
        <taxon>Toxicofera</taxon>
        <taxon>Serpentes</taxon>
        <taxon>Colubroidea</taxon>
        <taxon>Colubridae</taxon>
        <taxon>Natricinae</taxon>
        <taxon>Thamnophis</taxon>
    </lineage>
</organism>
<dbReference type="Gene3D" id="1.10.10.60">
    <property type="entry name" value="Homeodomain-like"/>
    <property type="match status" value="1"/>
</dbReference>
<name>A0A6I9XXB7_9SAUR</name>
<dbReference type="KEGG" id="tsr:106548070"/>
<accession>A0A6I9XXB7</accession>
<feature type="compositionally biased region" description="Basic and acidic residues" evidence="1">
    <location>
        <begin position="40"/>
        <end position="58"/>
    </location>
</feature>
<dbReference type="AlphaFoldDB" id="A0A6I9XXB7"/>
<dbReference type="OrthoDB" id="9680533at2759"/>
<feature type="region of interest" description="Disordered" evidence="1">
    <location>
        <begin position="18"/>
        <end position="73"/>
    </location>
</feature>
<gene>
    <name evidence="3" type="primary">LOC106548070</name>
</gene>
<dbReference type="RefSeq" id="XP_013920859.1">
    <property type="nucleotide sequence ID" value="XM_014065384.1"/>
</dbReference>
<evidence type="ECO:0000313" key="2">
    <source>
        <dbReference type="Proteomes" id="UP000504617"/>
    </source>
</evidence>
<feature type="compositionally biased region" description="Polar residues" evidence="1">
    <location>
        <begin position="30"/>
        <end position="39"/>
    </location>
</feature>
<dbReference type="InterPro" id="IPR009057">
    <property type="entry name" value="Homeodomain-like_sf"/>
</dbReference>
<reference evidence="3" key="1">
    <citation type="submission" date="2025-08" db="UniProtKB">
        <authorList>
            <consortium name="RefSeq"/>
        </authorList>
    </citation>
    <scope>IDENTIFICATION</scope>
    <source>
        <tissue evidence="3">Skeletal muscle</tissue>
    </source>
</reference>
<proteinExistence type="predicted"/>
<evidence type="ECO:0000256" key="1">
    <source>
        <dbReference type="SAM" id="MobiDB-lite"/>
    </source>
</evidence>
<evidence type="ECO:0000313" key="3">
    <source>
        <dbReference type="RefSeq" id="XP_013920859.1"/>
    </source>
</evidence>
<dbReference type="SUPFAM" id="SSF46689">
    <property type="entry name" value="Homeodomain-like"/>
    <property type="match status" value="1"/>
</dbReference>
<feature type="region of interest" description="Disordered" evidence="1">
    <location>
        <begin position="89"/>
        <end position="130"/>
    </location>
</feature>